<comment type="caution">
    <text evidence="4">The sequence shown here is derived from an EMBL/GenBank/DDBJ whole genome shotgun (WGS) entry which is preliminary data.</text>
</comment>
<protein>
    <recommendedName>
        <fullName evidence="6">Pilus assembly protein PilO</fullName>
    </recommendedName>
</protein>
<keyword evidence="3" id="KW-1133">Transmembrane helix</keyword>
<accession>A0ABR7DHD4</accession>
<keyword evidence="1" id="KW-0175">Coiled coil</keyword>
<feature type="transmembrane region" description="Helical" evidence="3">
    <location>
        <begin position="9"/>
        <end position="28"/>
    </location>
</feature>
<evidence type="ECO:0000256" key="2">
    <source>
        <dbReference type="SAM" id="MobiDB-lite"/>
    </source>
</evidence>
<keyword evidence="3" id="KW-0812">Transmembrane</keyword>
<feature type="compositionally biased region" description="Low complexity" evidence="2">
    <location>
        <begin position="167"/>
        <end position="179"/>
    </location>
</feature>
<evidence type="ECO:0000313" key="5">
    <source>
        <dbReference type="Proteomes" id="UP000596929"/>
    </source>
</evidence>
<dbReference type="EMBL" id="JACOOO010000044">
    <property type="protein sequence ID" value="MBC5630801.1"/>
    <property type="molecule type" value="Genomic_DNA"/>
</dbReference>
<dbReference type="InterPro" id="IPR014717">
    <property type="entry name" value="Transl_elong_EF1B/ribsomal_bS6"/>
</dbReference>
<reference evidence="4 5" key="1">
    <citation type="submission" date="2020-08" db="EMBL/GenBank/DDBJ databases">
        <title>Genome public.</title>
        <authorList>
            <person name="Liu C."/>
            <person name="Sun Q."/>
        </authorList>
    </citation>
    <scope>NUCLEOTIDE SEQUENCE [LARGE SCALE GENOMIC DNA]</scope>
    <source>
        <strain evidence="4 5">NSJ-6</strain>
    </source>
</reference>
<keyword evidence="3" id="KW-0472">Membrane</keyword>
<dbReference type="Gene3D" id="3.30.70.60">
    <property type="match status" value="1"/>
</dbReference>
<name>A0ABR7DHD4_9CLOT</name>
<organism evidence="4 5">
    <name type="scientific">Clostridium hominis</name>
    <dbReference type="NCBI Taxonomy" id="2763036"/>
    <lineage>
        <taxon>Bacteria</taxon>
        <taxon>Bacillati</taxon>
        <taxon>Bacillota</taxon>
        <taxon>Clostridia</taxon>
        <taxon>Eubacteriales</taxon>
        <taxon>Clostridiaceae</taxon>
        <taxon>Clostridium</taxon>
    </lineage>
</organism>
<evidence type="ECO:0008006" key="6">
    <source>
        <dbReference type="Google" id="ProtNLM"/>
    </source>
</evidence>
<dbReference type="RefSeq" id="WP_186861031.1">
    <property type="nucleotide sequence ID" value="NZ_JACOOO010000044.1"/>
</dbReference>
<evidence type="ECO:0000313" key="4">
    <source>
        <dbReference type="EMBL" id="MBC5630801.1"/>
    </source>
</evidence>
<dbReference type="Proteomes" id="UP000596929">
    <property type="component" value="Unassembled WGS sequence"/>
</dbReference>
<feature type="coiled-coil region" evidence="1">
    <location>
        <begin position="28"/>
        <end position="62"/>
    </location>
</feature>
<sequence length="426" mass="47405">MKVSKKEKFLLGILLTILISVVYYQFIYTSQVEKLNTKKQELVEIENKYNETMQVIANLENKKSQIKVINSNISEKSAIFYPTLLQEKIILEIDTLITASGLKANISFSPIEVATIETLSAPEVKKQDSSLQAIADDYNNKDGQTMVVDNKEVENNVILSNGENESQDTTTESSETLSEGGATAEQLKLGISFNGTYDSLKRFIGLIEEYGKKINITNIAITPSSQTDITGSMNLEFYGIPKLGEADMEYLKWELDNTYGKDTPFSVAAASGAYNSTIEQLGENADINDFVMLLRSAASDLPTLTLGKANDTDRKTYLYSDNVKVEEVEIEFNELDGKIYYKYKTTAGYYPKDNTSTGEEFNAKSDNIVLNILSEARVGTEDNSQVKLKVINNTNKKVEVVVEKDDTSNPRIEIQAEGNSVNVTKK</sequence>
<feature type="region of interest" description="Disordered" evidence="2">
    <location>
        <begin position="157"/>
        <end position="181"/>
    </location>
</feature>
<evidence type="ECO:0000256" key="3">
    <source>
        <dbReference type="SAM" id="Phobius"/>
    </source>
</evidence>
<gene>
    <name evidence="4" type="ORF">H8S20_18260</name>
</gene>
<keyword evidence="5" id="KW-1185">Reference proteome</keyword>
<evidence type="ECO:0000256" key="1">
    <source>
        <dbReference type="SAM" id="Coils"/>
    </source>
</evidence>
<proteinExistence type="predicted"/>